<sequence length="1916" mass="217579">MSRITKWKLEKTKVKVVFRLQFHATHIPQSGWDKLFITFVPTDSGKTTAKTTKANVRNGTCKWADPIYETTRLLQDTRSKQYDEKLYKLVVAMGSSRSSVLGEAIINLADYADASKPSAVALPLHGCNSGTVLHVTVQLLTSKTGFREFEQQRELREGGLQTGNDLHRGDESGSGKVSSSEEIAKDQVHERVRFKPESKELPSLEEEVGLTEEYADSAVGFDGSSNTSGSLYAEKHDTCSTHEIDSLKSTVAGDLSDLPYFQSPQTEKEDASDHRILAQGSIDSVHGWGSDYSMDNDLATSYEENSRLRASLEMAESSIFELKLEVMSLQSHADEIGVETQKLSHQLAAEITSGAELVKQVSVLKSECSKFKEDLEKLTNLNLSPQITSEKTSHPEHDLLFQDTQQTWLKDLFVVEDRLRKLQNKASLGFHEFDFTFLQSELEALLCVLQDLKHGTEHAIPLPDVPLKRMNLEAREMSLHKYEQIVPGMGSDLDLYQPESICPQLSIGSLVSQEYDPVGASDAMKGKIFELLRELDEAKVERESLTRKMEQMECYYEALIQELEENQKQLLGELQNLRNEHSTCLYTMATHKTEMESIRHDMNQQILRFAEERCDLDAHNKELERRAISSEAAVRRARLNYSIAVDQLQKDLELLSSQVVSMFETNENLMKQAFSDTSQPCFQGCLDAVQTPEYPDAIKLWSCQNQKAGLKKQFLGGDILSEDLKKSLSLQKELFQKVEEELGEMHSVNILLDVFSKTLQETLIEANASIGLMKDKMDELGQQLELSTESKNMLMVRLQASMDDVDTLNEYKASYIARCSDLVLQNQILEANLENVSKENCLLTHKITEWESLMVEYRSNESKYEACSAEKSELATLLRQETLKNANLQKEMSFLNQEARTFKAEFDELACSKDNLQKLVNFVQDRLGSMLAAFDTQYSGLSLSSNSVALDSKIEDFKGTILHLEEIQHNACRKILQLMEEKKDLESEKDIAQVSLSTARSENLVMTQKFKNDMQDMVTKLDMSNALVEKLQLELESVANKLYISSEVEEQYAHQNKELLANLALLEVELQQLTSKDGNLAQEILGLDALAEEIGRSQTTIAKLILEKQDLMISLQGKTEESVKLASELGSLNETLRYLQDELHVERGIRDKLESAVINLNSQLDEKHDKLLHFDQLKAELLHFRQLASDLELEKSRVCHLLLQHEECLDKLQEESSSLTSLESQLSEMHEYSIAADVRLTFVTTQHENLIEELLQHLQSSDGRLKVLQKQYLDVEGMFNRSVECEAHYIEEIANLTSTLESQRSELEASVAQTRVLSDSESIMTVQLEAYKMRFSTMEIRFSEDKTQHALEVEQLKHRLADAEEEIVNRMFSKEGLEITVIVLKSKLDEQHSRITSLHEHNDELMMLQTKCNELTRKLSEQVLKTEEFKNISIHLKELKDKAEAECLQAREKRESEGPSVAMQDSLRIAFIKEQYETKLQELRQQLSISKKHGEEMLWKLQDAIDEIENRKKSEASHLKRNEELSLKILELEGELQSVLCDKREKSKAYDRIKAELECAQLSLECCKEEKEKLEVSLQECNTEKSRIAVELTLVKGMMENCAVSIDIQKEGNGGLEKVEHMSKDLTPVDGTLSFGRIKEDVLVNGPTGNPFGKYLDQDSLMNSEAVEVRSSILVSEGVHSTEPMNVPPIVDVMSKSVHGIPERSLLDQGNLAHSSPTNVVVINDHFRAQSLRSSMEHLHEELERMKNENSFIPEDFHFDPDFQGLQSELLQLDKANEELGSIFPSFNQFSSSGNALERVLALEIELAEALRAKKKSSIHFQSSFLKQHSDEEAVLKSFRDINELIKDMLELKGRHAAVEVELKEMHDRYSQLSLQFAEVEGERQKLMMTLKNVRASRKLLQLNRSSSATLVDHPS</sequence>
<dbReference type="Proteomes" id="UP001642360">
    <property type="component" value="Unassembled WGS sequence"/>
</dbReference>
<feature type="coiled-coil region" evidence="1">
    <location>
        <begin position="871"/>
        <end position="905"/>
    </location>
</feature>
<feature type="coiled-coil region" evidence="1">
    <location>
        <begin position="1398"/>
        <end position="1493"/>
    </location>
</feature>
<feature type="coiled-coil region" evidence="1">
    <location>
        <begin position="1522"/>
        <end position="1584"/>
    </location>
</feature>
<evidence type="ECO:0000256" key="2">
    <source>
        <dbReference type="SAM" id="MobiDB-lite"/>
    </source>
</evidence>
<keyword evidence="5" id="KW-1185">Reference proteome</keyword>
<keyword evidence="1" id="KW-0175">Coiled coil</keyword>
<feature type="region of interest" description="Disordered" evidence="2">
    <location>
        <begin position="156"/>
        <end position="189"/>
    </location>
</feature>
<organism evidence="4 5">
    <name type="scientific">Ilex paraguariensis</name>
    <name type="common">yerba mate</name>
    <dbReference type="NCBI Taxonomy" id="185542"/>
    <lineage>
        <taxon>Eukaryota</taxon>
        <taxon>Viridiplantae</taxon>
        <taxon>Streptophyta</taxon>
        <taxon>Embryophyta</taxon>
        <taxon>Tracheophyta</taxon>
        <taxon>Spermatophyta</taxon>
        <taxon>Magnoliopsida</taxon>
        <taxon>eudicotyledons</taxon>
        <taxon>Gunneridae</taxon>
        <taxon>Pentapetalae</taxon>
        <taxon>asterids</taxon>
        <taxon>campanulids</taxon>
        <taxon>Aquifoliales</taxon>
        <taxon>Aquifoliaceae</taxon>
        <taxon>Ilex</taxon>
    </lineage>
</organism>
<proteinExistence type="predicted"/>
<evidence type="ECO:0000313" key="4">
    <source>
        <dbReference type="EMBL" id="CAK9174250.1"/>
    </source>
</evidence>
<dbReference type="PANTHER" id="PTHR34452">
    <property type="entry name" value="MYOSIN HEAVY CHAIN-RELATED PROTEIN"/>
    <property type="match status" value="1"/>
</dbReference>
<reference evidence="4 5" key="1">
    <citation type="submission" date="2024-02" db="EMBL/GenBank/DDBJ databases">
        <authorList>
            <person name="Vignale AGUSTIN F."/>
            <person name="Sosa J E."/>
            <person name="Modenutti C."/>
        </authorList>
    </citation>
    <scope>NUCLEOTIDE SEQUENCE [LARGE SCALE GENOMIC DNA]</scope>
</reference>
<feature type="coiled-coil region" evidence="1">
    <location>
        <begin position="968"/>
        <end position="1076"/>
    </location>
</feature>
<dbReference type="InterPro" id="IPR019448">
    <property type="entry name" value="NT-C2"/>
</dbReference>
<dbReference type="Pfam" id="PF10358">
    <property type="entry name" value="NT-C2"/>
    <property type="match status" value="1"/>
</dbReference>
<evidence type="ECO:0000313" key="5">
    <source>
        <dbReference type="Proteomes" id="UP001642360"/>
    </source>
</evidence>
<dbReference type="PROSITE" id="PS51840">
    <property type="entry name" value="C2_NT"/>
    <property type="match status" value="1"/>
</dbReference>
<evidence type="ECO:0000256" key="1">
    <source>
        <dbReference type="SAM" id="Coils"/>
    </source>
</evidence>
<dbReference type="PANTHER" id="PTHR34452:SF1">
    <property type="entry name" value="SPORULATION-SPECIFIC PROTEIN"/>
    <property type="match status" value="1"/>
</dbReference>
<dbReference type="EMBL" id="CAUOFW020006314">
    <property type="protein sequence ID" value="CAK9174250.1"/>
    <property type="molecule type" value="Genomic_DNA"/>
</dbReference>
<evidence type="ECO:0000259" key="3">
    <source>
        <dbReference type="PROSITE" id="PS51840"/>
    </source>
</evidence>
<feature type="domain" description="C2 NT-type" evidence="3">
    <location>
        <begin position="6"/>
        <end position="141"/>
    </location>
</feature>
<accession>A0ABC8TXQ3</accession>
<feature type="coiled-coil region" evidence="1">
    <location>
        <begin position="1150"/>
        <end position="1194"/>
    </location>
</feature>
<protein>
    <recommendedName>
        <fullName evidence="3">C2 NT-type domain-containing protein</fullName>
    </recommendedName>
</protein>
<name>A0ABC8TXQ3_9AQUA</name>
<gene>
    <name evidence="4" type="ORF">ILEXP_LOCUS43982</name>
</gene>
<feature type="coiled-coil region" evidence="1">
    <location>
        <begin position="528"/>
        <end position="580"/>
    </location>
</feature>
<comment type="caution">
    <text evidence="4">The sequence shown here is derived from an EMBL/GenBank/DDBJ whole genome shotgun (WGS) entry which is preliminary data.</text>
</comment>